<evidence type="ECO:0000259" key="18">
    <source>
        <dbReference type="Pfam" id="PF10531"/>
    </source>
</evidence>
<keyword evidence="21" id="KW-1185">Reference proteome</keyword>
<evidence type="ECO:0000256" key="2">
    <source>
        <dbReference type="ARBA" id="ARBA00009450"/>
    </source>
</evidence>
<evidence type="ECO:0000256" key="13">
    <source>
        <dbReference type="ARBA" id="ARBA00023237"/>
    </source>
</evidence>
<name>A0ABM6NJG4_PSEO7</name>
<keyword evidence="11" id="KW-0472">Membrane</keyword>
<dbReference type="Proteomes" id="UP000016521">
    <property type="component" value="Chromosome I"/>
</dbReference>
<dbReference type="InterPro" id="IPR054765">
    <property type="entry name" value="SLBB_dom"/>
</dbReference>
<evidence type="ECO:0000259" key="17">
    <source>
        <dbReference type="Pfam" id="PF02563"/>
    </source>
</evidence>
<dbReference type="Pfam" id="PF02563">
    <property type="entry name" value="Poly_export"/>
    <property type="match status" value="1"/>
</dbReference>
<evidence type="ECO:0000256" key="16">
    <source>
        <dbReference type="SAM" id="SignalP"/>
    </source>
</evidence>
<proteinExistence type="inferred from homology"/>
<feature type="chain" id="PRO_5045827399" description="Polysaccharide biosynthesis protein" evidence="16">
    <location>
        <begin position="24"/>
        <end position="890"/>
    </location>
</feature>
<keyword evidence="13" id="KW-0998">Cell outer membrane</keyword>
<comment type="subcellular location">
    <subcellularLocation>
        <location evidence="1">Cell outer membrane</location>
        <topology evidence="1">Multi-pass membrane protein</topology>
    </subcellularLocation>
</comment>
<dbReference type="EMBL" id="CP011924">
    <property type="protein sequence ID" value="ATD08923.1"/>
    <property type="molecule type" value="Genomic_DNA"/>
</dbReference>
<evidence type="ECO:0000256" key="11">
    <source>
        <dbReference type="ARBA" id="ARBA00023136"/>
    </source>
</evidence>
<dbReference type="PANTHER" id="PTHR33619:SF3">
    <property type="entry name" value="POLYSACCHARIDE EXPORT PROTEIN GFCE-RELATED"/>
    <property type="match status" value="1"/>
</dbReference>
<keyword evidence="10" id="KW-0626">Porin</keyword>
<evidence type="ECO:0000256" key="4">
    <source>
        <dbReference type="ARBA" id="ARBA00022452"/>
    </source>
</evidence>
<sequence length="890" mass="99066">MSLSRHVLLLLIAVFVFSAPTLALEPTKQQIEQFKKLPKNQQVMLAEKYGIDLSLLEEDDSDKDADKSKKNERNNSRRVSETEEKTDEEKFKPEQEELKPFGYDLFSEVVNDFQPSETPIVPSNYKVGVGDKFNISYFGKENLDREIEIDSEGKLPLPNLTPISVIGMTFSEMKDVIRKKVAQKFIGVDAHVSISELKTVRVVVGEVKYPGSYSLPALSSITHAIFSSGGISQIGSLRDIQLKRGSKVVSNLDLYKLLLAGDSTSDIALQNGDVVFIPPVGKQVSVSGAVRRPAIYELRDNDNLDDLLVMSGGLKPGALLSKGVIERFTGKSFKTVIKADLKNQQVELKAGDEVFIPNSSSEFDNAITLLGAVTHPGHYAWSPEKTISNVISSLRADLLPIADYFYALVLREKSQAGEIEIYQFSPTEAVEKNPLHDLKLEPRDTIIVFSRFEEKALEEKQLSKLALTKEELQLNEKIELWKEYERSKFYEFINLDSMLEKELEKANEKEVVLGSVEAILKGQKKELEDEDYSVFSRKRLLEPLILRLEQQASIYNELKIFDINGEVKHPGIYPLPVNASIGNAVAAAGGLKESAFLKKAEITRLTSDVDAEVSHIQLNLEAELSKGINSTAVKSKDSINIMPKPNWHQNIKVNLIGEVKFPGVYTIKRGETLAEVIERAGGVTNFAFTEGAIFTRESIRENEQKQIKDLSERLRRDIASSSFQSSITSSKLSYADMDKLLNDLADIDALGRLVIDLEKVLAKKQQIELRNNDTLYVPTQQHTVSVIGEVNVATAHLFNANLTLDDYLRISGGLKQRADSERIYIIKANGSVEVPNRGSWFAVSNSTEIEAGDTIVVPLDSEYMDQLTLWSTATQIVYQIGVAAAAIGSL</sequence>
<dbReference type="Pfam" id="PF22461">
    <property type="entry name" value="SLBB_2"/>
    <property type="match status" value="1"/>
</dbReference>
<evidence type="ECO:0000256" key="3">
    <source>
        <dbReference type="ARBA" id="ARBA00022448"/>
    </source>
</evidence>
<dbReference type="Gene3D" id="3.10.560.10">
    <property type="entry name" value="Outer membrane lipoprotein wza domain like"/>
    <property type="match status" value="5"/>
</dbReference>
<dbReference type="InterPro" id="IPR049712">
    <property type="entry name" value="Poly_export"/>
</dbReference>
<evidence type="ECO:0000256" key="7">
    <source>
        <dbReference type="ARBA" id="ARBA00022729"/>
    </source>
</evidence>
<evidence type="ECO:0000256" key="10">
    <source>
        <dbReference type="ARBA" id="ARBA00023114"/>
    </source>
</evidence>
<evidence type="ECO:0000256" key="1">
    <source>
        <dbReference type="ARBA" id="ARBA00004571"/>
    </source>
</evidence>
<protein>
    <recommendedName>
        <fullName evidence="22">Polysaccharide biosynthesis protein</fullName>
    </recommendedName>
</protein>
<feature type="domain" description="Soluble ligand binding" evidence="18">
    <location>
        <begin position="284"/>
        <end position="331"/>
    </location>
</feature>
<reference evidence="20 21" key="1">
    <citation type="submission" date="2015-06" db="EMBL/GenBank/DDBJ databases">
        <authorList>
            <person name="Xie B.-B."/>
            <person name="Rong J.-C."/>
            <person name="Qin Q.-L."/>
            <person name="Zhang Y.-Z."/>
        </authorList>
    </citation>
    <scope>NUCLEOTIDE SEQUENCE [LARGE SCALE GENOMIC DNA]</scope>
    <source>
        <strain evidence="20 21">JCM 20779</strain>
    </source>
</reference>
<gene>
    <name evidence="20" type="ORF">PPIS_a4269</name>
</gene>
<feature type="domain" description="Soluble ligand binding" evidence="18">
    <location>
        <begin position="561"/>
        <end position="605"/>
    </location>
</feature>
<keyword evidence="6" id="KW-0812">Transmembrane</keyword>
<evidence type="ECO:0000259" key="19">
    <source>
        <dbReference type="Pfam" id="PF22461"/>
    </source>
</evidence>
<evidence type="ECO:0000313" key="21">
    <source>
        <dbReference type="Proteomes" id="UP000016521"/>
    </source>
</evidence>
<feature type="domain" description="SLBB" evidence="19">
    <location>
        <begin position="203"/>
        <end position="277"/>
    </location>
</feature>
<feature type="domain" description="Soluble ligand binding" evidence="18">
    <location>
        <begin position="653"/>
        <end position="687"/>
    </location>
</feature>
<keyword evidence="14" id="KW-0449">Lipoprotein</keyword>
<keyword evidence="9" id="KW-0406">Ion transport</keyword>
<evidence type="ECO:0000256" key="14">
    <source>
        <dbReference type="ARBA" id="ARBA00023288"/>
    </source>
</evidence>
<evidence type="ECO:0000256" key="9">
    <source>
        <dbReference type="ARBA" id="ARBA00023065"/>
    </source>
</evidence>
<evidence type="ECO:0000256" key="5">
    <source>
        <dbReference type="ARBA" id="ARBA00022597"/>
    </source>
</evidence>
<comment type="similarity">
    <text evidence="2">Belongs to the BexD/CtrA/VexA family.</text>
</comment>
<feature type="region of interest" description="Disordered" evidence="15">
    <location>
        <begin position="60"/>
        <end position="94"/>
    </location>
</feature>
<evidence type="ECO:0000256" key="15">
    <source>
        <dbReference type="SAM" id="MobiDB-lite"/>
    </source>
</evidence>
<evidence type="ECO:0000313" key="20">
    <source>
        <dbReference type="EMBL" id="ATD08923.1"/>
    </source>
</evidence>
<keyword evidence="7 16" id="KW-0732">Signal</keyword>
<evidence type="ECO:0000256" key="12">
    <source>
        <dbReference type="ARBA" id="ARBA00023139"/>
    </source>
</evidence>
<accession>A0ABM6NJG4</accession>
<keyword evidence="12" id="KW-0564">Palmitate</keyword>
<dbReference type="InterPro" id="IPR003715">
    <property type="entry name" value="Poly_export_N"/>
</dbReference>
<feature type="signal peptide" evidence="16">
    <location>
        <begin position="1"/>
        <end position="23"/>
    </location>
</feature>
<keyword evidence="8" id="KW-0625">Polysaccharide transport</keyword>
<dbReference type="Pfam" id="PF10531">
    <property type="entry name" value="SLBB"/>
    <property type="match status" value="4"/>
</dbReference>
<evidence type="ECO:0000256" key="6">
    <source>
        <dbReference type="ARBA" id="ARBA00022692"/>
    </source>
</evidence>
<dbReference type="PANTHER" id="PTHR33619">
    <property type="entry name" value="POLYSACCHARIDE EXPORT PROTEIN GFCE-RELATED"/>
    <property type="match status" value="1"/>
</dbReference>
<evidence type="ECO:0000256" key="8">
    <source>
        <dbReference type="ARBA" id="ARBA00023047"/>
    </source>
</evidence>
<feature type="compositionally biased region" description="Basic and acidic residues" evidence="15">
    <location>
        <begin position="64"/>
        <end position="94"/>
    </location>
</feature>
<evidence type="ECO:0008006" key="22">
    <source>
        <dbReference type="Google" id="ProtNLM"/>
    </source>
</evidence>
<keyword evidence="4" id="KW-1134">Transmembrane beta strand</keyword>
<organism evidence="20 21">
    <name type="scientific">Pseudoalteromonas piscicida</name>
    <dbReference type="NCBI Taxonomy" id="43662"/>
    <lineage>
        <taxon>Bacteria</taxon>
        <taxon>Pseudomonadati</taxon>
        <taxon>Pseudomonadota</taxon>
        <taxon>Gammaproteobacteria</taxon>
        <taxon>Alteromonadales</taxon>
        <taxon>Pseudoalteromonadaceae</taxon>
        <taxon>Pseudoalteromonas</taxon>
    </lineage>
</organism>
<feature type="domain" description="Polysaccharide export protein N-terminal" evidence="17">
    <location>
        <begin position="122"/>
        <end position="194"/>
    </location>
</feature>
<keyword evidence="5" id="KW-0762">Sugar transport</keyword>
<dbReference type="RefSeq" id="WP_010368620.1">
    <property type="nucleotide sequence ID" value="NZ_CP011924.1"/>
</dbReference>
<keyword evidence="3" id="KW-0813">Transport</keyword>
<dbReference type="InterPro" id="IPR019554">
    <property type="entry name" value="Soluble_ligand-bd"/>
</dbReference>
<feature type="domain" description="Soluble ligand binding" evidence="18">
    <location>
        <begin position="784"/>
        <end position="833"/>
    </location>
</feature>